<organism evidence="1 2">
    <name type="scientific">Crocosphaera watsonii WH 0005</name>
    <dbReference type="NCBI Taxonomy" id="423472"/>
    <lineage>
        <taxon>Bacteria</taxon>
        <taxon>Bacillati</taxon>
        <taxon>Cyanobacteriota</taxon>
        <taxon>Cyanophyceae</taxon>
        <taxon>Oscillatoriophycideae</taxon>
        <taxon>Chroococcales</taxon>
        <taxon>Aphanothecaceae</taxon>
        <taxon>Crocosphaera</taxon>
    </lineage>
</organism>
<name>T2ITN5_CROWT</name>
<evidence type="ECO:0000313" key="2">
    <source>
        <dbReference type="Proteomes" id="UP000017981"/>
    </source>
</evidence>
<dbReference type="Proteomes" id="UP000017981">
    <property type="component" value="Unassembled WGS sequence"/>
</dbReference>
<accession>T2ITN5</accession>
<comment type="caution">
    <text evidence="1">The sequence shown here is derived from an EMBL/GenBank/DDBJ whole genome shotgun (WGS) entry which is preliminary data.</text>
</comment>
<reference evidence="1 2" key="2">
    <citation type="submission" date="2013-09" db="EMBL/GenBank/DDBJ databases">
        <title>Whole genome comparison of six Crocosphaera watsonii strains with differing phenotypes.</title>
        <authorList>
            <person name="Bench S.R."/>
            <person name="Heller P."/>
            <person name="Frank I."/>
            <person name="Arciniega M."/>
            <person name="Shilova I.N."/>
            <person name="Zehr J.P."/>
        </authorList>
    </citation>
    <scope>NUCLEOTIDE SEQUENCE [LARGE SCALE GENOMIC DNA]</scope>
    <source>
        <strain evidence="1 2">WH 0005</strain>
    </source>
</reference>
<evidence type="ECO:0000313" key="1">
    <source>
        <dbReference type="EMBL" id="CCQ56353.1"/>
    </source>
</evidence>
<gene>
    <name evidence="1" type="ORF">CWATWH0005_802</name>
</gene>
<proteinExistence type="predicted"/>
<sequence>MVFLGARRLGDWGTGKTGGHRRLGRLGDTGDWEDWGTPETGLKLVALIIALNFPQLRTPNSSY</sequence>
<reference evidence="1 2" key="1">
    <citation type="submission" date="2013-01" db="EMBL/GenBank/DDBJ databases">
        <authorList>
            <person name="Bench S."/>
        </authorList>
    </citation>
    <scope>NUCLEOTIDE SEQUENCE [LARGE SCALE GENOMIC DNA]</scope>
    <source>
        <strain evidence="1 2">WH 0005</strain>
    </source>
</reference>
<dbReference type="EMBL" id="CAQL01000611">
    <property type="protein sequence ID" value="CCQ56353.1"/>
    <property type="molecule type" value="Genomic_DNA"/>
</dbReference>
<protein>
    <submittedName>
        <fullName evidence="1">Uncharacterized protein</fullName>
    </submittedName>
</protein>
<dbReference type="AlphaFoldDB" id="T2ITN5"/>